<dbReference type="RefSeq" id="WP_089217945.1">
    <property type="nucleotide sequence ID" value="NZ_FZOS01000001.1"/>
</dbReference>
<dbReference type="GO" id="GO:0032259">
    <property type="term" value="P:methylation"/>
    <property type="evidence" value="ECO:0007669"/>
    <property type="project" value="UniProtKB-KW"/>
</dbReference>
<dbReference type="PIRSF" id="PIRSF031679">
    <property type="entry name" value="Mtase_Alr7345_prd"/>
    <property type="match status" value="1"/>
</dbReference>
<proteinExistence type="predicted"/>
<evidence type="ECO:0000313" key="3">
    <source>
        <dbReference type="Proteomes" id="UP000198281"/>
    </source>
</evidence>
<keyword evidence="1" id="KW-0732">Signal</keyword>
<sequence length="252" mass="27333">MKIILPLLGAGLMALAVPVQAEVSADILKAPGRSEAALAADAGRKPVELLNYFGVSPGMRVLDLMAGGGYYSELLAKAVGPQGAVVSFVNATPEDGDTAKLDAAWGRLLARNPNDRLEKGSVVDLRFKPADFDFALIHLEYHDFYWESEKYHYPRVDPDQALKRLYAAMKPGGVVGVVDHAADAGGDTRAVVDKLHRIDPAVVKADFQRAGFVLEGESDLLMTGQDDHAKEVFDPAVRGKTDRFVFRFRKPG</sequence>
<keyword evidence="3" id="KW-1185">Reference proteome</keyword>
<name>A0A239BXM1_9SPHN</name>
<dbReference type="Gene3D" id="3.40.50.150">
    <property type="entry name" value="Vaccinia Virus protein VP39"/>
    <property type="match status" value="1"/>
</dbReference>
<organism evidence="2 3">
    <name type="scientific">Edaphosphingomonas laterariae</name>
    <dbReference type="NCBI Taxonomy" id="861865"/>
    <lineage>
        <taxon>Bacteria</taxon>
        <taxon>Pseudomonadati</taxon>
        <taxon>Pseudomonadota</taxon>
        <taxon>Alphaproteobacteria</taxon>
        <taxon>Sphingomonadales</taxon>
        <taxon>Rhizorhabdaceae</taxon>
        <taxon>Edaphosphingomonas</taxon>
    </lineage>
</organism>
<evidence type="ECO:0000313" key="2">
    <source>
        <dbReference type="EMBL" id="SNS12640.1"/>
    </source>
</evidence>
<dbReference type="InterPro" id="IPR016980">
    <property type="entry name" value="S-AdoMet-dep_MeTrfase_Alr7345"/>
</dbReference>
<dbReference type="CDD" id="cd02440">
    <property type="entry name" value="AdoMet_MTases"/>
    <property type="match status" value="1"/>
</dbReference>
<keyword evidence="2" id="KW-0489">Methyltransferase</keyword>
<dbReference type="EMBL" id="FZOS01000001">
    <property type="protein sequence ID" value="SNS12640.1"/>
    <property type="molecule type" value="Genomic_DNA"/>
</dbReference>
<dbReference type="AlphaFoldDB" id="A0A239BXM1"/>
<dbReference type="SUPFAM" id="SSF53335">
    <property type="entry name" value="S-adenosyl-L-methionine-dependent methyltransferases"/>
    <property type="match status" value="1"/>
</dbReference>
<dbReference type="Pfam" id="PF01135">
    <property type="entry name" value="PCMT"/>
    <property type="match status" value="1"/>
</dbReference>
<accession>A0A239BXM1</accession>
<keyword evidence="2" id="KW-0808">Transferase</keyword>
<feature type="signal peptide" evidence="1">
    <location>
        <begin position="1"/>
        <end position="21"/>
    </location>
</feature>
<dbReference type="Proteomes" id="UP000198281">
    <property type="component" value="Unassembled WGS sequence"/>
</dbReference>
<gene>
    <name evidence="2" type="ORF">SAMN06295912_101462</name>
</gene>
<dbReference type="InterPro" id="IPR029063">
    <property type="entry name" value="SAM-dependent_MTases_sf"/>
</dbReference>
<evidence type="ECO:0000256" key="1">
    <source>
        <dbReference type="SAM" id="SignalP"/>
    </source>
</evidence>
<protein>
    <submittedName>
        <fullName evidence="2">Predicted methyltransferase</fullName>
    </submittedName>
</protein>
<dbReference type="OrthoDB" id="9342567at2"/>
<feature type="chain" id="PRO_5012195857" evidence="1">
    <location>
        <begin position="22"/>
        <end position="252"/>
    </location>
</feature>
<dbReference type="GO" id="GO:0008168">
    <property type="term" value="F:methyltransferase activity"/>
    <property type="evidence" value="ECO:0007669"/>
    <property type="project" value="UniProtKB-KW"/>
</dbReference>
<reference evidence="3" key="1">
    <citation type="submission" date="2017-06" db="EMBL/GenBank/DDBJ databases">
        <authorList>
            <person name="Varghese N."/>
            <person name="Submissions S."/>
        </authorList>
    </citation>
    <scope>NUCLEOTIDE SEQUENCE [LARGE SCALE GENOMIC DNA]</scope>
    <source>
        <strain evidence="3">LNB2</strain>
    </source>
</reference>